<dbReference type="HOGENOM" id="CLU_009568_3_0_1"/>
<accession>A0A0C3ENP0</accession>
<dbReference type="PANTHER" id="PTHR33266:SF1">
    <property type="entry name" value="F-BOX DOMAIN-CONTAINING PROTEIN"/>
    <property type="match status" value="1"/>
</dbReference>
<dbReference type="PANTHER" id="PTHR33266">
    <property type="entry name" value="CHROMOSOME 15, WHOLE GENOME SHOTGUN SEQUENCE"/>
    <property type="match status" value="1"/>
</dbReference>
<reference evidence="1 2" key="1">
    <citation type="submission" date="2014-04" db="EMBL/GenBank/DDBJ databases">
        <authorList>
            <consortium name="DOE Joint Genome Institute"/>
            <person name="Kuo A."/>
            <person name="Tarkka M."/>
            <person name="Buscot F."/>
            <person name="Kohler A."/>
            <person name="Nagy L.G."/>
            <person name="Floudas D."/>
            <person name="Copeland A."/>
            <person name="Barry K.W."/>
            <person name="Cichocki N."/>
            <person name="Veneault-Fourrey C."/>
            <person name="LaButti K."/>
            <person name="Lindquist E.A."/>
            <person name="Lipzen A."/>
            <person name="Lundell T."/>
            <person name="Morin E."/>
            <person name="Murat C."/>
            <person name="Sun H."/>
            <person name="Tunlid A."/>
            <person name="Henrissat B."/>
            <person name="Grigoriev I.V."/>
            <person name="Hibbett D.S."/>
            <person name="Martin F."/>
            <person name="Nordberg H.P."/>
            <person name="Cantor M.N."/>
            <person name="Hua S.X."/>
        </authorList>
    </citation>
    <scope>NUCLEOTIDE SEQUENCE [LARGE SCALE GENOMIC DNA]</scope>
    <source>
        <strain evidence="1 2">F 1598</strain>
    </source>
</reference>
<name>A0A0C3ENP0_PILCF</name>
<dbReference type="STRING" id="765440.A0A0C3ENP0"/>
<protein>
    <submittedName>
        <fullName evidence="1">Uncharacterized protein</fullName>
    </submittedName>
</protein>
<dbReference type="Proteomes" id="UP000054166">
    <property type="component" value="Unassembled WGS sequence"/>
</dbReference>
<organism evidence="1 2">
    <name type="scientific">Piloderma croceum (strain F 1598)</name>
    <dbReference type="NCBI Taxonomy" id="765440"/>
    <lineage>
        <taxon>Eukaryota</taxon>
        <taxon>Fungi</taxon>
        <taxon>Dikarya</taxon>
        <taxon>Basidiomycota</taxon>
        <taxon>Agaricomycotina</taxon>
        <taxon>Agaricomycetes</taxon>
        <taxon>Agaricomycetidae</taxon>
        <taxon>Atheliales</taxon>
        <taxon>Atheliaceae</taxon>
        <taxon>Piloderma</taxon>
    </lineage>
</organism>
<gene>
    <name evidence="1" type="ORF">PILCRDRAFT_828491</name>
</gene>
<evidence type="ECO:0000313" key="2">
    <source>
        <dbReference type="Proteomes" id="UP000054166"/>
    </source>
</evidence>
<dbReference type="EMBL" id="KN833065">
    <property type="protein sequence ID" value="KIM74200.1"/>
    <property type="molecule type" value="Genomic_DNA"/>
</dbReference>
<dbReference type="InParanoid" id="A0A0C3ENP0"/>
<sequence length="945" mass="106898">MSSFITSALRRLLPSISLLPSSSHDATQPRPQLLSQAKLDQLNSTMNAHAKEERWLDLLKNDATSHFVLYGVLIYASTALQSTALKDRIIAPKAILSLADLDKPLTGEAKAEWKKFLKRLLRQKNWEELITHPILQVPLPPPRRLRPRLLNGDIQLLAVSRAWNEQYSGDNHRLLLNNINRMSRGKAYSNSVTILQSSGTGKSRMVHEQSNLVFTLPFNLRPYSESKDIAYPPPDIYVTNHLVWRAPNFHAGQTHYLDFLGNLFRTVSDELIKLYKTKQPTYAALARSWRKHLDDDQNRARIYREAMNGPRTDVSSKSQAKQWSLHPPSVRAASDEAKKQLARLLKCINDRCKSLEGFQNGHVKLMLYFDEAHVLTEKTVSGGQNMYNVMCSCFNFFLSSPIFVIYLSTDSSICGLTYPGSLDISRRVPLQAPVTETPFDCSPMFPIKPGKLVLEDLCEVEFMAQFGRPMFWTLLTGAANHKYEILSEIVDLARAKLICQHKISVEHTHLEHHNTALTAVLDVLLNLQFDPRCPAAHNQEADLVAGHMRVAFSVPKGREYLRSGYPSEPLLAEAAVRQMDEFQTLAEVPDTSVMAKILGSVFINGLLDQGQRGEVVFRQLVSEAYRRAVRDDYPDDMPRNFSKGCKLITFIKMLFSGDCAELILNSVPDNVKSSTTFSAGFKDAVVRFTHFGRMADDTGTTTHAMFAAFVRCMAVICCSTQNIVDVLIPVLLMRGETLRESVMTGLLIQIKWRKTKGSAIQYGINQDALGFFPENILADTRPYITLVAEVNRSNPNSQRMTTLETPRKPPVVKVSTVSATPSKLYIPDQPDRMTFPRDVHPRYSIFAYGCSNTVYGVINHSDRPVYKFLLANRDVLDEHHPRKDGNSLRAVRMMKPFWRAGIECYHWIEESFLQKQDWEDEDDGGVVVGKYHDDTIDDTDQSTIL</sequence>
<keyword evidence="2" id="KW-1185">Reference proteome</keyword>
<dbReference type="AlphaFoldDB" id="A0A0C3ENP0"/>
<reference evidence="2" key="2">
    <citation type="submission" date="2015-01" db="EMBL/GenBank/DDBJ databases">
        <title>Evolutionary Origins and Diversification of the Mycorrhizal Mutualists.</title>
        <authorList>
            <consortium name="DOE Joint Genome Institute"/>
            <consortium name="Mycorrhizal Genomics Consortium"/>
            <person name="Kohler A."/>
            <person name="Kuo A."/>
            <person name="Nagy L.G."/>
            <person name="Floudas D."/>
            <person name="Copeland A."/>
            <person name="Barry K.W."/>
            <person name="Cichocki N."/>
            <person name="Veneault-Fourrey C."/>
            <person name="LaButti K."/>
            <person name="Lindquist E.A."/>
            <person name="Lipzen A."/>
            <person name="Lundell T."/>
            <person name="Morin E."/>
            <person name="Murat C."/>
            <person name="Riley R."/>
            <person name="Ohm R."/>
            <person name="Sun H."/>
            <person name="Tunlid A."/>
            <person name="Henrissat B."/>
            <person name="Grigoriev I.V."/>
            <person name="Hibbett D.S."/>
            <person name="Martin F."/>
        </authorList>
    </citation>
    <scope>NUCLEOTIDE SEQUENCE [LARGE SCALE GENOMIC DNA]</scope>
    <source>
        <strain evidence="2">F 1598</strain>
    </source>
</reference>
<proteinExistence type="predicted"/>
<evidence type="ECO:0000313" key="1">
    <source>
        <dbReference type="EMBL" id="KIM74200.1"/>
    </source>
</evidence>
<dbReference type="OrthoDB" id="107110at2759"/>